<feature type="binding site" evidence="12">
    <location>
        <position position="189"/>
    </location>
    <ligand>
        <name>S-adenosyl-L-methionine</name>
        <dbReference type="ChEBI" id="CHEBI:59789"/>
    </ligand>
</feature>
<dbReference type="GO" id="GO:0061799">
    <property type="term" value="F:cyclic pyranopterin monophosphate synthase activity"/>
    <property type="evidence" value="ECO:0007669"/>
    <property type="project" value="TreeGrafter"/>
</dbReference>
<dbReference type="SFLD" id="SFLDG01386">
    <property type="entry name" value="main_SPASM_domain-containing"/>
    <property type="match status" value="1"/>
</dbReference>
<feature type="binding site" evidence="12">
    <location>
        <position position="94"/>
    </location>
    <ligand>
        <name>GTP</name>
        <dbReference type="ChEBI" id="CHEBI:37565"/>
    </ligand>
</feature>
<dbReference type="SMART" id="SM00729">
    <property type="entry name" value="Elp3"/>
    <property type="match status" value="1"/>
</dbReference>
<dbReference type="AlphaFoldDB" id="A0A517DVS5"/>
<keyword evidence="4 12" id="KW-0479">Metal-binding</keyword>
<feature type="binding site" evidence="12">
    <location>
        <position position="24"/>
    </location>
    <ligand>
        <name>[4Fe-4S] cluster</name>
        <dbReference type="ChEBI" id="CHEBI:49883"/>
        <label>1</label>
        <note>4Fe-4S-S-AdoMet</note>
    </ligand>
</feature>
<evidence type="ECO:0000256" key="6">
    <source>
        <dbReference type="ARBA" id="ARBA00023004"/>
    </source>
</evidence>
<comment type="pathway">
    <text evidence="12">Cofactor biosynthesis; molybdopterin biosynthesis.</text>
</comment>
<evidence type="ECO:0000256" key="5">
    <source>
        <dbReference type="ARBA" id="ARBA00022741"/>
    </source>
</evidence>
<dbReference type="HAMAP" id="MF_01225_B">
    <property type="entry name" value="MoaA_B"/>
    <property type="match status" value="1"/>
</dbReference>
<dbReference type="InterPro" id="IPR010505">
    <property type="entry name" value="MoaA_twitch"/>
</dbReference>
<dbReference type="SFLD" id="SFLDS00029">
    <property type="entry name" value="Radical_SAM"/>
    <property type="match status" value="1"/>
</dbReference>
<feature type="binding site" evidence="12">
    <location>
        <position position="270"/>
    </location>
    <ligand>
        <name>[4Fe-4S] cluster</name>
        <dbReference type="ChEBI" id="CHEBI:49883"/>
        <label>2</label>
        <note>4Fe-4S-substrate</note>
    </ligand>
</feature>
<dbReference type="GO" id="GO:1904047">
    <property type="term" value="F:S-adenosyl-L-methionine binding"/>
    <property type="evidence" value="ECO:0007669"/>
    <property type="project" value="UniProtKB-UniRule"/>
</dbReference>
<keyword evidence="9 12" id="KW-0501">Molybdenum cofactor biosynthesis</keyword>
<keyword evidence="6 12" id="KW-0408">Iron</keyword>
<feature type="binding site" evidence="12">
    <location>
        <position position="118"/>
    </location>
    <ligand>
        <name>S-adenosyl-L-methionine</name>
        <dbReference type="ChEBI" id="CHEBI:59789"/>
    </ligand>
</feature>
<keyword evidence="3 12" id="KW-0949">S-adenosyl-L-methionine</keyword>
<dbReference type="InterPro" id="IPR013785">
    <property type="entry name" value="Aldolase_TIM"/>
</dbReference>
<evidence type="ECO:0000256" key="4">
    <source>
        <dbReference type="ARBA" id="ARBA00022723"/>
    </source>
</evidence>
<evidence type="ECO:0000256" key="1">
    <source>
        <dbReference type="ARBA" id="ARBA00012167"/>
    </source>
</evidence>
<dbReference type="InterPro" id="IPR013483">
    <property type="entry name" value="MoaA"/>
</dbReference>
<keyword evidence="2 12" id="KW-0004">4Fe-4S</keyword>
<dbReference type="SUPFAM" id="SSF102114">
    <property type="entry name" value="Radical SAM enzymes"/>
    <property type="match status" value="1"/>
</dbReference>
<dbReference type="PROSITE" id="PS51918">
    <property type="entry name" value="RADICAL_SAM"/>
    <property type="match status" value="1"/>
</dbReference>
<dbReference type="Pfam" id="PF04055">
    <property type="entry name" value="Radical_SAM"/>
    <property type="match status" value="1"/>
</dbReference>
<dbReference type="Proteomes" id="UP000320776">
    <property type="component" value="Chromosome"/>
</dbReference>
<dbReference type="GO" id="GO:0051539">
    <property type="term" value="F:4 iron, 4 sulfur cluster binding"/>
    <property type="evidence" value="ECO:0007669"/>
    <property type="project" value="UniProtKB-UniRule"/>
</dbReference>
<feature type="binding site" evidence="12">
    <location>
        <position position="20"/>
    </location>
    <ligand>
        <name>[4Fe-4S] cluster</name>
        <dbReference type="ChEBI" id="CHEBI:49883"/>
        <label>1</label>
        <note>4Fe-4S-S-AdoMet</note>
    </ligand>
</feature>
<evidence type="ECO:0000256" key="11">
    <source>
        <dbReference type="ARBA" id="ARBA00048697"/>
    </source>
</evidence>
<evidence type="ECO:0000256" key="3">
    <source>
        <dbReference type="ARBA" id="ARBA00022691"/>
    </source>
</evidence>
<keyword evidence="8 12" id="KW-0342">GTP-binding</keyword>
<feature type="binding site" evidence="12">
    <location>
        <position position="26"/>
    </location>
    <ligand>
        <name>S-adenosyl-L-methionine</name>
        <dbReference type="ChEBI" id="CHEBI:59789"/>
    </ligand>
</feature>
<name>A0A517DVS5_9FIRM</name>
<protein>
    <recommendedName>
        <fullName evidence="1 12">GTP 3',8-cyclase</fullName>
        <ecNumber evidence="1 12">4.1.99.22</ecNumber>
    </recommendedName>
    <alternativeName>
        <fullName evidence="12">Molybdenum cofactor biosynthesis protein A</fullName>
    </alternativeName>
</protein>
<gene>
    <name evidence="14" type="primary">moaA_2</name>
    <name evidence="12" type="synonym">moaA</name>
    <name evidence="14" type="ORF">SPTER_28310</name>
</gene>
<feature type="binding site" evidence="12">
    <location>
        <position position="256"/>
    </location>
    <ligand>
        <name>[4Fe-4S] cluster</name>
        <dbReference type="ChEBI" id="CHEBI:49883"/>
        <label>2</label>
        <note>4Fe-4S-substrate</note>
    </ligand>
</feature>
<dbReference type="KEGG" id="sted:SPTER_28310"/>
<dbReference type="Pfam" id="PF06463">
    <property type="entry name" value="Mob_synth_C"/>
    <property type="match status" value="1"/>
</dbReference>
<feature type="binding site" evidence="12">
    <location>
        <position position="27"/>
    </location>
    <ligand>
        <name>[4Fe-4S] cluster</name>
        <dbReference type="ChEBI" id="CHEBI:49883"/>
        <label>1</label>
        <note>4Fe-4S-S-AdoMet</note>
    </ligand>
</feature>
<dbReference type="SFLD" id="SFLDG01383">
    <property type="entry name" value="cyclic_pyranopterin_phosphate"/>
    <property type="match status" value="1"/>
</dbReference>
<keyword evidence="15" id="KW-1185">Reference proteome</keyword>
<dbReference type="InterPro" id="IPR000385">
    <property type="entry name" value="MoaA_NifB_PqqE_Fe-S-bd_CS"/>
</dbReference>
<organism evidence="14 15">
    <name type="scientific">Sporomusa termitida</name>
    <dbReference type="NCBI Taxonomy" id="2377"/>
    <lineage>
        <taxon>Bacteria</taxon>
        <taxon>Bacillati</taxon>
        <taxon>Bacillota</taxon>
        <taxon>Negativicutes</taxon>
        <taxon>Selenomonadales</taxon>
        <taxon>Sporomusaceae</taxon>
        <taxon>Sporomusa</taxon>
    </lineage>
</organism>
<dbReference type="UniPathway" id="UPA00344"/>
<feature type="binding site" evidence="12">
    <location>
        <begin position="258"/>
        <end position="260"/>
    </location>
    <ligand>
        <name>GTP</name>
        <dbReference type="ChEBI" id="CHEBI:37565"/>
    </ligand>
</feature>
<feature type="binding site" evidence="12">
    <location>
        <position position="13"/>
    </location>
    <ligand>
        <name>GTP</name>
        <dbReference type="ChEBI" id="CHEBI:37565"/>
    </ligand>
</feature>
<comment type="cofactor">
    <cofactor evidence="12">
        <name>[4Fe-4S] cluster</name>
        <dbReference type="ChEBI" id="CHEBI:49883"/>
    </cofactor>
    <text evidence="12">Binds 2 [4Fe-4S] clusters. Binds 1 [4Fe-4S] cluster coordinated with 3 cysteines and an exchangeable S-adenosyl-L-methionine and 1 [4Fe-4S] cluster coordinated with 3 cysteines and the GTP-derived substrate.</text>
</comment>
<comment type="function">
    <text evidence="12">Catalyzes the cyclization of GTP to (8S)-3',8-cyclo-7,8-dihydroguanosine 5'-triphosphate.</text>
</comment>
<feature type="binding site" evidence="12">
    <location>
        <position position="155"/>
    </location>
    <ligand>
        <name>GTP</name>
        <dbReference type="ChEBI" id="CHEBI:37565"/>
    </ligand>
</feature>
<dbReference type="GO" id="GO:0005525">
    <property type="term" value="F:GTP binding"/>
    <property type="evidence" value="ECO:0007669"/>
    <property type="project" value="UniProtKB-UniRule"/>
</dbReference>
<feature type="binding site" evidence="12">
    <location>
        <position position="253"/>
    </location>
    <ligand>
        <name>[4Fe-4S] cluster</name>
        <dbReference type="ChEBI" id="CHEBI:49883"/>
        <label>2</label>
        <note>4Fe-4S-substrate</note>
    </ligand>
</feature>
<evidence type="ECO:0000313" key="14">
    <source>
        <dbReference type="EMBL" id="QDR81448.1"/>
    </source>
</evidence>
<dbReference type="Gene3D" id="3.20.20.70">
    <property type="entry name" value="Aldolase class I"/>
    <property type="match status" value="1"/>
</dbReference>
<feature type="binding site" evidence="12">
    <location>
        <position position="67"/>
    </location>
    <ligand>
        <name>S-adenosyl-L-methionine</name>
        <dbReference type="ChEBI" id="CHEBI:59789"/>
    </ligand>
</feature>
<dbReference type="InterPro" id="IPR058240">
    <property type="entry name" value="rSAM_sf"/>
</dbReference>
<evidence type="ECO:0000256" key="8">
    <source>
        <dbReference type="ARBA" id="ARBA00023134"/>
    </source>
</evidence>
<keyword evidence="5 12" id="KW-0547">Nucleotide-binding</keyword>
<dbReference type="EC" id="4.1.99.22" evidence="1 12"/>
<evidence type="ECO:0000256" key="10">
    <source>
        <dbReference type="ARBA" id="ARBA00023239"/>
    </source>
</evidence>
<dbReference type="PANTHER" id="PTHR22960">
    <property type="entry name" value="MOLYBDOPTERIN COFACTOR SYNTHESIS PROTEIN A"/>
    <property type="match status" value="1"/>
</dbReference>
<comment type="similarity">
    <text evidence="12">Belongs to the radical SAM superfamily. MoaA family.</text>
</comment>
<dbReference type="CDD" id="cd21117">
    <property type="entry name" value="Twitch_MoaA"/>
    <property type="match status" value="1"/>
</dbReference>
<dbReference type="GO" id="GO:0046872">
    <property type="term" value="F:metal ion binding"/>
    <property type="evidence" value="ECO:0007669"/>
    <property type="project" value="UniProtKB-KW"/>
</dbReference>
<dbReference type="OrthoDB" id="9763993at2"/>
<comment type="subunit">
    <text evidence="12">Monomer and homodimer.</text>
</comment>
<comment type="catalytic activity">
    <reaction evidence="11 12">
        <text>GTP + AH2 + S-adenosyl-L-methionine = (8S)-3',8-cyclo-7,8-dihydroguanosine 5'-triphosphate + 5'-deoxyadenosine + L-methionine + A + H(+)</text>
        <dbReference type="Rhea" id="RHEA:49576"/>
        <dbReference type="ChEBI" id="CHEBI:13193"/>
        <dbReference type="ChEBI" id="CHEBI:15378"/>
        <dbReference type="ChEBI" id="CHEBI:17319"/>
        <dbReference type="ChEBI" id="CHEBI:17499"/>
        <dbReference type="ChEBI" id="CHEBI:37565"/>
        <dbReference type="ChEBI" id="CHEBI:57844"/>
        <dbReference type="ChEBI" id="CHEBI:59789"/>
        <dbReference type="ChEBI" id="CHEBI:131766"/>
        <dbReference type="EC" id="4.1.99.22"/>
    </reaction>
</comment>
<dbReference type="CDD" id="cd01335">
    <property type="entry name" value="Radical_SAM"/>
    <property type="match status" value="1"/>
</dbReference>
<dbReference type="PANTHER" id="PTHR22960:SF0">
    <property type="entry name" value="MOLYBDENUM COFACTOR BIOSYNTHESIS PROTEIN 1"/>
    <property type="match status" value="1"/>
</dbReference>
<dbReference type="PROSITE" id="PS01305">
    <property type="entry name" value="MOAA_NIFB_PQQE"/>
    <property type="match status" value="1"/>
</dbReference>
<reference evidence="14 15" key="1">
    <citation type="submission" date="2019-02" db="EMBL/GenBank/DDBJ databases">
        <title>Closed genome of Sporomusa termitida DSM 4440.</title>
        <authorList>
            <person name="Poehlein A."/>
            <person name="Daniel R."/>
        </authorList>
    </citation>
    <scope>NUCLEOTIDE SEQUENCE [LARGE SCALE GENOMIC DNA]</scope>
    <source>
        <strain evidence="14 15">DSM 4440</strain>
    </source>
</reference>
<keyword evidence="7 12" id="KW-0411">Iron-sulfur</keyword>
<evidence type="ECO:0000256" key="12">
    <source>
        <dbReference type="HAMAP-Rule" id="MF_01225"/>
    </source>
</evidence>
<dbReference type="InterPro" id="IPR006638">
    <property type="entry name" value="Elp3/MiaA/NifB-like_rSAM"/>
</dbReference>
<evidence type="ECO:0000256" key="2">
    <source>
        <dbReference type="ARBA" id="ARBA00022485"/>
    </source>
</evidence>
<dbReference type="GO" id="GO:0006777">
    <property type="term" value="P:Mo-molybdopterin cofactor biosynthetic process"/>
    <property type="evidence" value="ECO:0007669"/>
    <property type="project" value="UniProtKB-UniRule"/>
</dbReference>
<dbReference type="SFLD" id="SFLDG01067">
    <property type="entry name" value="SPASM/twitch_domain_containing"/>
    <property type="match status" value="1"/>
</dbReference>
<evidence type="ECO:0000256" key="7">
    <source>
        <dbReference type="ARBA" id="ARBA00023014"/>
    </source>
</evidence>
<dbReference type="NCBIfam" id="TIGR02666">
    <property type="entry name" value="moaA"/>
    <property type="match status" value="1"/>
</dbReference>
<dbReference type="GO" id="GO:0061798">
    <property type="term" value="F:GTP 3',8'-cyclase activity"/>
    <property type="evidence" value="ECO:0007669"/>
    <property type="project" value="UniProtKB-UniRule"/>
</dbReference>
<feature type="binding site" evidence="12">
    <location>
        <position position="63"/>
    </location>
    <ligand>
        <name>GTP</name>
        <dbReference type="ChEBI" id="CHEBI:37565"/>
    </ligand>
</feature>
<evidence type="ECO:0000259" key="13">
    <source>
        <dbReference type="PROSITE" id="PS51918"/>
    </source>
</evidence>
<dbReference type="InterPro" id="IPR007197">
    <property type="entry name" value="rSAM"/>
</dbReference>
<keyword evidence="10 12" id="KW-0456">Lyase</keyword>
<dbReference type="EMBL" id="CP036259">
    <property type="protein sequence ID" value="QDR81448.1"/>
    <property type="molecule type" value="Genomic_DNA"/>
</dbReference>
<dbReference type="InterPro" id="IPR050105">
    <property type="entry name" value="MoCo_biosynth_MoaA/MoaC"/>
</dbReference>
<evidence type="ECO:0000256" key="9">
    <source>
        <dbReference type="ARBA" id="ARBA00023150"/>
    </source>
</evidence>
<dbReference type="RefSeq" id="WP_144350936.1">
    <property type="nucleotide sequence ID" value="NZ_CP036259.1"/>
</dbReference>
<proteinExistence type="inferred from homology"/>
<dbReference type="InterPro" id="IPR040064">
    <property type="entry name" value="MoaA-like"/>
</dbReference>
<evidence type="ECO:0000313" key="15">
    <source>
        <dbReference type="Proteomes" id="UP000320776"/>
    </source>
</evidence>
<feature type="domain" description="Radical SAM core" evidence="13">
    <location>
        <begin position="4"/>
        <end position="221"/>
    </location>
</feature>
<sequence length="327" mass="35869">MPGHYKRVVNYLRISVTDRCNFRCVYCMPPQGAKWLDHKEILTYEEILRLITVFGREGITKIRLTGGEPLVRAGLADFIRGIKEIGIIDDISLTTNGSLLPPLAQALKAAGLHRVNISLDTVNPASFSRITTCGRLEDTLRGIESALAAELHPVKLNVVMTDALQETDLAYFNKLVYRHPIAVRFIEYMPIGGNGIGSGADTAAVKRLLSTVAGSQTLGPAGNIKGNGPAKYYQFPRTRGTFGFITPLSDHFCGECNRLRLTADGMLRPCLLANREVDVKTPLRSGASDRELAMLFHEAVKAKPQGHSLCRASGYPDFKRRMSQIGG</sequence>
<accession>A0A517DVS5</accession>